<organism evidence="1">
    <name type="scientific">Rhizobium leguminosarum</name>
    <dbReference type="NCBI Taxonomy" id="384"/>
    <lineage>
        <taxon>Bacteria</taxon>
        <taxon>Pseudomonadati</taxon>
        <taxon>Pseudomonadota</taxon>
        <taxon>Alphaproteobacteria</taxon>
        <taxon>Hyphomicrobiales</taxon>
        <taxon>Rhizobiaceae</taxon>
        <taxon>Rhizobium/Agrobacterium group</taxon>
        <taxon>Rhizobium</taxon>
    </lineage>
</organism>
<protein>
    <submittedName>
        <fullName evidence="1">Uncharacterized protein</fullName>
    </submittedName>
</protein>
<reference evidence="1" key="1">
    <citation type="submission" date="2016-04" db="EMBL/GenBank/DDBJ databases">
        <title>Fast-growing isolate from the root nodules of Vavilovia formosa.</title>
        <authorList>
            <person name="Kimeklis A."/>
            <person name="Safronova V."/>
            <person name="Belimov A."/>
            <person name="Andronov E."/>
        </authorList>
    </citation>
    <scope>NUCLEOTIDE SEQUENCE [LARGE SCALE GENOMIC DNA]</scope>
    <source>
        <strain evidence="1">Vaf-46</strain>
    </source>
</reference>
<comment type="caution">
    <text evidence="1">The sequence shown here is derived from an EMBL/GenBank/DDBJ whole genome shotgun (WGS) entry which is preliminary data.</text>
</comment>
<dbReference type="RefSeq" id="WP_064247241.1">
    <property type="nucleotide sequence ID" value="NZ_CAXURF020000001.1"/>
</dbReference>
<gene>
    <name evidence="1" type="ORF">A4U53_19670</name>
</gene>
<dbReference type="InterPro" id="IPR010982">
    <property type="entry name" value="Lambda_DNA-bd_dom_sf"/>
</dbReference>
<dbReference type="AlphaFoldDB" id="A0A179BT58"/>
<sequence length="242" mass="26732">MIAEVPYGDPETVIERRLGTSPCADGHNPPIVMFDPKAKVLIVGGNFASSIVSGWTSSDWYSISASIGRNTTSTFEKVRPVEPAAGEFEPQDASGQIAEIRRLLGVSVDQLGRLLGCSRQAFYDWQKGLKVSLVNRERISKLLATLQHIDRGSVEENQNLLFASENGFSIFALLEAGEYDRVRTLTAKGPGRPDALWKKKDQTHSKFADEWYDRLIASDDIGDSAEGFVGRETGKRLRLKKS</sequence>
<evidence type="ECO:0000313" key="1">
    <source>
        <dbReference type="EMBL" id="OAP94826.1"/>
    </source>
</evidence>
<name>A0A179BT58_RHILE</name>
<dbReference type="SUPFAM" id="SSF47413">
    <property type="entry name" value="lambda repressor-like DNA-binding domains"/>
    <property type="match status" value="1"/>
</dbReference>
<accession>A0A179BT58</accession>
<dbReference type="EMBL" id="LWBS01000154">
    <property type="protein sequence ID" value="OAP94826.1"/>
    <property type="molecule type" value="Genomic_DNA"/>
</dbReference>
<proteinExistence type="predicted"/>
<dbReference type="GO" id="GO:0003677">
    <property type="term" value="F:DNA binding"/>
    <property type="evidence" value="ECO:0007669"/>
    <property type="project" value="InterPro"/>
</dbReference>